<evidence type="ECO:0000313" key="2">
    <source>
        <dbReference type="EMBL" id="KAK9878931.1"/>
    </source>
</evidence>
<feature type="domain" description="Ig-like" evidence="1">
    <location>
        <begin position="121"/>
        <end position="232"/>
    </location>
</feature>
<dbReference type="Gene3D" id="2.60.40.10">
    <property type="entry name" value="Immunoglobulins"/>
    <property type="match status" value="2"/>
</dbReference>
<evidence type="ECO:0000259" key="1">
    <source>
        <dbReference type="PROSITE" id="PS50835"/>
    </source>
</evidence>
<accession>A0AAW1UDW8</accession>
<proteinExistence type="predicted"/>
<name>A0AAW1UDW8_9CUCU</name>
<sequence>MTVSKSPTLEVVKMSVPETVNSGQDVTLSCDYNLGQATLYHIKWYWKGREFYRYEPKMVPNKAHFVLPHFKVDLSKSGPNKVVLLDVTPEQSGPYSCEVSSDAPYFYTFMKSANMKVSKSPILEVVKLSVPQTVKSGQDVTLTCEYNLGQATLYHVRWYWKGQEFYRYEPKMVPNKVHFVLPHFKVDIAHSGPTEVTLKDISAEQSGSYKCEVTTEAPLFKNYQKKATMNVTTN</sequence>
<dbReference type="InterPro" id="IPR013106">
    <property type="entry name" value="Ig_V-set"/>
</dbReference>
<dbReference type="PANTHER" id="PTHR21261">
    <property type="entry name" value="BEAT PROTEIN"/>
    <property type="match status" value="1"/>
</dbReference>
<gene>
    <name evidence="2" type="ORF">WA026_003753</name>
</gene>
<dbReference type="FunFam" id="2.60.40.10:FF:000437">
    <property type="entry name" value="Beat-IIIc, isoform A"/>
    <property type="match status" value="2"/>
</dbReference>
<dbReference type="InterPro" id="IPR003599">
    <property type="entry name" value="Ig_sub"/>
</dbReference>
<dbReference type="EMBL" id="JARQZJ010000061">
    <property type="protein sequence ID" value="KAK9878931.1"/>
    <property type="molecule type" value="Genomic_DNA"/>
</dbReference>
<dbReference type="PANTHER" id="PTHR21261:SF17">
    <property type="entry name" value="BEAT VI"/>
    <property type="match status" value="1"/>
</dbReference>
<dbReference type="SMART" id="SM00409">
    <property type="entry name" value="IG"/>
    <property type="match status" value="2"/>
</dbReference>
<dbReference type="AlphaFoldDB" id="A0AAW1UDW8"/>
<evidence type="ECO:0000313" key="3">
    <source>
        <dbReference type="Proteomes" id="UP001431783"/>
    </source>
</evidence>
<comment type="caution">
    <text evidence="2">The sequence shown here is derived from an EMBL/GenBank/DDBJ whole genome shotgun (WGS) entry which is preliminary data.</text>
</comment>
<protein>
    <recommendedName>
        <fullName evidence="1">Ig-like domain-containing protein</fullName>
    </recommendedName>
</protein>
<feature type="domain" description="Ig-like" evidence="1">
    <location>
        <begin position="7"/>
        <end position="118"/>
    </location>
</feature>
<dbReference type="SUPFAM" id="SSF48726">
    <property type="entry name" value="Immunoglobulin"/>
    <property type="match status" value="2"/>
</dbReference>
<dbReference type="InterPro" id="IPR007110">
    <property type="entry name" value="Ig-like_dom"/>
</dbReference>
<dbReference type="Proteomes" id="UP001431783">
    <property type="component" value="Unassembled WGS sequence"/>
</dbReference>
<reference evidence="2 3" key="1">
    <citation type="submission" date="2023-03" db="EMBL/GenBank/DDBJ databases">
        <title>Genome insight into feeding habits of ladybird beetles.</title>
        <authorList>
            <person name="Li H.-S."/>
            <person name="Huang Y.-H."/>
            <person name="Pang H."/>
        </authorList>
    </citation>
    <scope>NUCLEOTIDE SEQUENCE [LARGE SCALE GENOMIC DNA]</scope>
    <source>
        <strain evidence="2">SYSU_2023b</strain>
        <tissue evidence="2">Whole body</tissue>
    </source>
</reference>
<dbReference type="InterPro" id="IPR036179">
    <property type="entry name" value="Ig-like_dom_sf"/>
</dbReference>
<dbReference type="PROSITE" id="PS50835">
    <property type="entry name" value="IG_LIKE"/>
    <property type="match status" value="2"/>
</dbReference>
<keyword evidence="3" id="KW-1185">Reference proteome</keyword>
<dbReference type="InterPro" id="IPR013783">
    <property type="entry name" value="Ig-like_fold"/>
</dbReference>
<dbReference type="Pfam" id="PF07686">
    <property type="entry name" value="V-set"/>
    <property type="match status" value="2"/>
</dbReference>
<organism evidence="2 3">
    <name type="scientific">Henosepilachna vigintioctopunctata</name>
    <dbReference type="NCBI Taxonomy" id="420089"/>
    <lineage>
        <taxon>Eukaryota</taxon>
        <taxon>Metazoa</taxon>
        <taxon>Ecdysozoa</taxon>
        <taxon>Arthropoda</taxon>
        <taxon>Hexapoda</taxon>
        <taxon>Insecta</taxon>
        <taxon>Pterygota</taxon>
        <taxon>Neoptera</taxon>
        <taxon>Endopterygota</taxon>
        <taxon>Coleoptera</taxon>
        <taxon>Polyphaga</taxon>
        <taxon>Cucujiformia</taxon>
        <taxon>Coccinelloidea</taxon>
        <taxon>Coccinellidae</taxon>
        <taxon>Epilachninae</taxon>
        <taxon>Epilachnini</taxon>
        <taxon>Henosepilachna</taxon>
    </lineage>
</organism>